<feature type="chain" id="PRO_5042093461" description="Thaumatin-like protein" evidence="2">
    <location>
        <begin position="22"/>
        <end position="376"/>
    </location>
</feature>
<dbReference type="Proteomes" id="UP001276659">
    <property type="component" value="Unassembled WGS sequence"/>
</dbReference>
<feature type="region of interest" description="Disordered" evidence="1">
    <location>
        <begin position="313"/>
        <end position="332"/>
    </location>
</feature>
<keyword evidence="2" id="KW-0732">Signal</keyword>
<dbReference type="SUPFAM" id="SSF49870">
    <property type="entry name" value="Osmotin, thaumatin-like protein"/>
    <property type="match status" value="1"/>
</dbReference>
<dbReference type="InterPro" id="IPR037176">
    <property type="entry name" value="Osmotin/thaumatin-like_sf"/>
</dbReference>
<proteinExistence type="predicted"/>
<evidence type="ECO:0000256" key="1">
    <source>
        <dbReference type="SAM" id="MobiDB-lite"/>
    </source>
</evidence>
<reference evidence="3" key="1">
    <citation type="submission" date="2022-11" db="EMBL/GenBank/DDBJ databases">
        <title>Chromosomal genome sequence assembly and mating type (MAT) locus characterization of the leprose asexual lichenized fungus Lepraria neglecta (Nyl.) Erichsen.</title>
        <authorList>
            <person name="Allen J.L."/>
            <person name="Pfeffer B."/>
        </authorList>
    </citation>
    <scope>NUCLEOTIDE SEQUENCE</scope>
    <source>
        <strain evidence="3">Allen 5258</strain>
    </source>
</reference>
<dbReference type="EMBL" id="JASNWA010000008">
    <property type="protein sequence ID" value="KAK3171464.1"/>
    <property type="molecule type" value="Genomic_DNA"/>
</dbReference>
<keyword evidence="4" id="KW-1185">Reference proteome</keyword>
<evidence type="ECO:0000313" key="3">
    <source>
        <dbReference type="EMBL" id="KAK3171464.1"/>
    </source>
</evidence>
<evidence type="ECO:0000256" key="2">
    <source>
        <dbReference type="SAM" id="SignalP"/>
    </source>
</evidence>
<comment type="caution">
    <text evidence="3">The sequence shown here is derived from an EMBL/GenBank/DDBJ whole genome shotgun (WGS) entry which is preliminary data.</text>
</comment>
<accession>A0AAD9Z4H5</accession>
<name>A0AAD9Z4H5_9LECA</name>
<feature type="signal peptide" evidence="2">
    <location>
        <begin position="1"/>
        <end position="21"/>
    </location>
</feature>
<gene>
    <name evidence="3" type="ORF">OEA41_003548</name>
</gene>
<protein>
    <recommendedName>
        <fullName evidence="5">Thaumatin-like protein</fullName>
    </recommendedName>
</protein>
<evidence type="ECO:0008006" key="5">
    <source>
        <dbReference type="Google" id="ProtNLM"/>
    </source>
</evidence>
<feature type="compositionally biased region" description="Low complexity" evidence="1">
    <location>
        <begin position="114"/>
        <end position="126"/>
    </location>
</feature>
<dbReference type="AlphaFoldDB" id="A0AAD9Z4H5"/>
<organism evidence="3 4">
    <name type="scientific">Lepraria neglecta</name>
    <dbReference type="NCBI Taxonomy" id="209136"/>
    <lineage>
        <taxon>Eukaryota</taxon>
        <taxon>Fungi</taxon>
        <taxon>Dikarya</taxon>
        <taxon>Ascomycota</taxon>
        <taxon>Pezizomycotina</taxon>
        <taxon>Lecanoromycetes</taxon>
        <taxon>OSLEUM clade</taxon>
        <taxon>Lecanoromycetidae</taxon>
        <taxon>Lecanorales</taxon>
        <taxon>Lecanorineae</taxon>
        <taxon>Stereocaulaceae</taxon>
        <taxon>Lepraria</taxon>
    </lineage>
</organism>
<feature type="region of interest" description="Disordered" evidence="1">
    <location>
        <begin position="69"/>
        <end position="128"/>
    </location>
</feature>
<evidence type="ECO:0000313" key="4">
    <source>
        <dbReference type="Proteomes" id="UP001276659"/>
    </source>
</evidence>
<sequence>MKPAYHITALLLALSAPGQMAIVTVTTIIPVEVYISNGVEVPYMVNPTPKPAPAPAAAAAVGDGAPVERVYRQSPPPATTLLPSATVPSASGPPGTPTHVPQNSLAHESAEGQTLTAATKPPTAVTPAPPPPAGLGNGVMTIVIQNNWPSPLSVSYMDNAGSPGALGDPQEGPLGTATTVVYPTGWAGRIYVGKTINSADSKIEGSTTGANDIDVSYVDGYSVPITCSAKGEPVTGCNIDLWSVSGPCADGVGENDVCLNPMQGVADGPSVPWFLPCQGAAYTFPNDNVANNGNTGTPDITCCIGTAEQGCTNAPERQGKGNNRASKKKRSLAEVLKERAPNAPSLLPHTHTHLRRHAHKARAHGHRLVRDLKDVV</sequence>